<dbReference type="Gene3D" id="2.60.120.860">
    <property type="match status" value="1"/>
</dbReference>
<dbReference type="Proteomes" id="UP000235723">
    <property type="component" value="Unassembled WGS sequence"/>
</dbReference>
<comment type="caution">
    <text evidence="2">The sequence shown here is derived from an EMBL/GenBank/DDBJ whole genome shotgun (WGS) entry which is preliminary data.</text>
</comment>
<gene>
    <name evidence="2" type="ORF">CJ208_02140</name>
</gene>
<evidence type="ECO:0000313" key="3">
    <source>
        <dbReference type="Proteomes" id="UP000235723"/>
    </source>
</evidence>
<name>A0A2N6SUG3_FINMA</name>
<dbReference type="Gene3D" id="2.40.30.200">
    <property type="match status" value="1"/>
</dbReference>
<dbReference type="Pfam" id="PF05709">
    <property type="entry name" value="Sipho_tail"/>
    <property type="match status" value="1"/>
</dbReference>
<proteinExistence type="predicted"/>
<evidence type="ECO:0000259" key="1">
    <source>
        <dbReference type="Pfam" id="PF05709"/>
    </source>
</evidence>
<dbReference type="EMBL" id="PNHD01000002">
    <property type="protein sequence ID" value="PMC60689.1"/>
    <property type="molecule type" value="Genomic_DNA"/>
</dbReference>
<dbReference type="AlphaFoldDB" id="A0A2N6SUG3"/>
<organism evidence="2 3">
    <name type="scientific">Finegoldia magna</name>
    <name type="common">Peptostreptococcus magnus</name>
    <dbReference type="NCBI Taxonomy" id="1260"/>
    <lineage>
        <taxon>Bacteria</taxon>
        <taxon>Bacillati</taxon>
        <taxon>Bacillota</taxon>
        <taxon>Tissierellia</taxon>
        <taxon>Tissierellales</taxon>
        <taxon>Peptoniphilaceae</taxon>
        <taxon>Finegoldia</taxon>
    </lineage>
</organism>
<accession>A0A2N6SUG3</accession>
<evidence type="ECO:0000313" key="2">
    <source>
        <dbReference type="EMBL" id="PMC60689.1"/>
    </source>
</evidence>
<dbReference type="InterPro" id="IPR008841">
    <property type="entry name" value="Siphovirus-type_tail_N"/>
</dbReference>
<dbReference type="RefSeq" id="WP_102163773.1">
    <property type="nucleotide sequence ID" value="NZ_PNHD01000002.1"/>
</dbReference>
<reference evidence="2 3" key="1">
    <citation type="submission" date="2017-09" db="EMBL/GenBank/DDBJ databases">
        <title>Bacterial strain isolated from the female urinary microbiota.</title>
        <authorList>
            <person name="Thomas-White K."/>
            <person name="Kumar N."/>
            <person name="Forster S."/>
            <person name="Putonti C."/>
            <person name="Lawley T."/>
            <person name="Wolfe A.J."/>
        </authorList>
    </citation>
    <scope>NUCLEOTIDE SEQUENCE [LARGE SCALE GENOMIC DNA]</scope>
    <source>
        <strain evidence="2 3">UMB0115</strain>
    </source>
</reference>
<feature type="domain" description="Siphovirus-type tail component RIFT-related" evidence="1">
    <location>
        <begin position="29"/>
        <end position="131"/>
    </location>
</feature>
<dbReference type="InterPro" id="IPR006520">
    <property type="entry name" value="Dit_BPSPP_N"/>
</dbReference>
<dbReference type="NCBIfam" id="TIGR01633">
    <property type="entry name" value="phi3626_gp14_N"/>
    <property type="match status" value="1"/>
</dbReference>
<sequence length="588" mass="66453">MNDILKFVTVDKEKKFGFFFNGTDFRDLLTVEEINRPIASNISNRLNDYISFNGADLISTRRDPLYFKIKYNTVKQNKNAIRNLFANLLVTEELSELYFYDNPDVIYYAKLDGTTEIEEGYNYTKGELAFIIPSACGYKREPVELSQANAKSIMCENKGTDKTYPIFDFTCHGKVTMIGVTSKYGSFQFGDSKEFAPIKQMKIHKEQTSSLFKSGKGTLTILDRVMKTSDGWDIVDASKLVADSDFDGKVSNTTTSSPKTSNGTVTVSKNARYWDNGVRIANWVKGKSFKFDKTKAVNKSKSKKAYRLIDKEGYLGWLLEEDIQGQSQSTVTGVYPVWDSSSLQTFSTLPLHRKVTNNATDWEMTFKFNYKASPGQFGFMTFGITDKYQNMIGGMRIETINGDGRMAMVCLCGSDGKLHTGYNKADWTGAVTITKTGAMVTYYMYNQLNGKSYTYRLMNAEIDDVVASDVYVLCTKKNNYDFIQACNPMHMTITGYDADIYVENKSKEEFSMINVAIPRFNFNDGDTVRIDMNTGFCYHNGHRCLMPIAFGSKPTPIYPGVEEIAITTEGEFGSFVDCDVSYREVFKC</sequence>
<protein>
    <recommendedName>
        <fullName evidence="1">Siphovirus-type tail component RIFT-related domain-containing protein</fullName>
    </recommendedName>
</protein>